<evidence type="ECO:0000313" key="1">
    <source>
        <dbReference type="EMBL" id="GIY92596.1"/>
    </source>
</evidence>
<gene>
    <name evidence="1" type="ORF">CEXT_71591</name>
</gene>
<evidence type="ECO:0000313" key="2">
    <source>
        <dbReference type="Proteomes" id="UP001054945"/>
    </source>
</evidence>
<accession>A0AAV4XF56</accession>
<protein>
    <submittedName>
        <fullName evidence="1">Uncharacterized protein</fullName>
    </submittedName>
</protein>
<comment type="caution">
    <text evidence="1">The sequence shown here is derived from an EMBL/GenBank/DDBJ whole genome shotgun (WGS) entry which is preliminary data.</text>
</comment>
<keyword evidence="2" id="KW-1185">Reference proteome</keyword>
<reference evidence="1 2" key="1">
    <citation type="submission" date="2021-06" db="EMBL/GenBank/DDBJ databases">
        <title>Caerostris extrusa draft genome.</title>
        <authorList>
            <person name="Kono N."/>
            <person name="Arakawa K."/>
        </authorList>
    </citation>
    <scope>NUCLEOTIDE SEQUENCE [LARGE SCALE GENOMIC DNA]</scope>
</reference>
<proteinExistence type="predicted"/>
<dbReference type="EMBL" id="BPLR01000167">
    <property type="protein sequence ID" value="GIY92596.1"/>
    <property type="molecule type" value="Genomic_DNA"/>
</dbReference>
<sequence>MPKEEISVVIQPTRKISFGREGFIPISNGVMERKFPAQEIHNKITPAKGVSFLLDLASQQGIELLSCGAKKSLPKIDITNAHERIEKGQICFFAKKDIGSFKGEISSFMPFPKNKQSQTKRLNNPGRFLTGNRLEKVLWTYESSKFGSRVRNLKSKKNQLIGNISHLFRSKGEKGIQENTLTYHRDV</sequence>
<dbReference type="Proteomes" id="UP001054945">
    <property type="component" value="Unassembled WGS sequence"/>
</dbReference>
<dbReference type="AlphaFoldDB" id="A0AAV4XF56"/>
<organism evidence="1 2">
    <name type="scientific">Caerostris extrusa</name>
    <name type="common">Bark spider</name>
    <name type="synonym">Caerostris bankana</name>
    <dbReference type="NCBI Taxonomy" id="172846"/>
    <lineage>
        <taxon>Eukaryota</taxon>
        <taxon>Metazoa</taxon>
        <taxon>Ecdysozoa</taxon>
        <taxon>Arthropoda</taxon>
        <taxon>Chelicerata</taxon>
        <taxon>Arachnida</taxon>
        <taxon>Araneae</taxon>
        <taxon>Araneomorphae</taxon>
        <taxon>Entelegynae</taxon>
        <taxon>Araneoidea</taxon>
        <taxon>Araneidae</taxon>
        <taxon>Caerostris</taxon>
    </lineage>
</organism>
<name>A0AAV4XF56_CAEEX</name>